<keyword evidence="2" id="KW-1185">Reference proteome</keyword>
<dbReference type="Proteomes" id="UP000233750">
    <property type="component" value="Unassembled WGS sequence"/>
</dbReference>
<proteinExistence type="predicted"/>
<protein>
    <submittedName>
        <fullName evidence="1">Uncharacterized protein</fullName>
    </submittedName>
</protein>
<evidence type="ECO:0000313" key="1">
    <source>
        <dbReference type="EMBL" id="PKV94749.1"/>
    </source>
</evidence>
<accession>A0A2N3WLK3</accession>
<gene>
    <name evidence="1" type="ORF">ATK30_5632</name>
</gene>
<dbReference type="EMBL" id="PJMY01000003">
    <property type="protein sequence ID" value="PKV94749.1"/>
    <property type="molecule type" value="Genomic_DNA"/>
</dbReference>
<reference evidence="1 2" key="1">
    <citation type="submission" date="2017-12" db="EMBL/GenBank/DDBJ databases">
        <title>Sequencing the genomes of 1000 Actinobacteria strains.</title>
        <authorList>
            <person name="Klenk H.-P."/>
        </authorList>
    </citation>
    <scope>NUCLEOTIDE SEQUENCE [LARGE SCALE GENOMIC DNA]</scope>
    <source>
        <strain evidence="1 2">DSM 45165</strain>
    </source>
</reference>
<organism evidence="1 2">
    <name type="scientific">Amycolatopsis echigonensis</name>
    <dbReference type="NCBI Taxonomy" id="2576905"/>
    <lineage>
        <taxon>Bacteria</taxon>
        <taxon>Bacillati</taxon>
        <taxon>Actinomycetota</taxon>
        <taxon>Actinomycetes</taxon>
        <taxon>Pseudonocardiales</taxon>
        <taxon>Pseudonocardiaceae</taxon>
        <taxon>Amycolatopsis</taxon>
    </lineage>
</organism>
<evidence type="ECO:0000313" key="2">
    <source>
        <dbReference type="Proteomes" id="UP000233750"/>
    </source>
</evidence>
<dbReference type="AlphaFoldDB" id="A0A2N3WLK3"/>
<comment type="caution">
    <text evidence="1">The sequence shown here is derived from an EMBL/GenBank/DDBJ whole genome shotgun (WGS) entry which is preliminary data.</text>
</comment>
<sequence>MLNACHCGLHSLSQEIKADGGTGTKTVQLAYLEVTSGAGSTGRTFNSHHRDFCTRNFDEPDPTLYCECRLYGLCDAAQTVTVVWSHTTDRPTGWNTTELITTRHGLMECPTSTRRSCR</sequence>
<name>A0A2N3WLK3_9PSEU</name>